<evidence type="ECO:0000256" key="1">
    <source>
        <dbReference type="SAM" id="MobiDB-lite"/>
    </source>
</evidence>
<evidence type="ECO:0000313" key="3">
    <source>
        <dbReference type="Proteomes" id="UP000621510"/>
    </source>
</evidence>
<dbReference type="Proteomes" id="UP000621510">
    <property type="component" value="Unassembled WGS sequence"/>
</dbReference>
<name>A0ABS1PS70_9ACTN</name>
<accession>A0ABS1PS70</accession>
<sequence>MTDEPAEFDLSAIDFSAMADTTRNSPLARDVVGRVISWYSQEILHKERATEPDQRRVEELESGLDQAEADRRRIPQLDSEGLEHLIDRYVALHRELLGVSE</sequence>
<dbReference type="RefSeq" id="WP_201853073.1">
    <property type="nucleotide sequence ID" value="NZ_JAERRG010000009.1"/>
</dbReference>
<evidence type="ECO:0000313" key="2">
    <source>
        <dbReference type="EMBL" id="MBL1115278.1"/>
    </source>
</evidence>
<protein>
    <submittedName>
        <fullName evidence="2">Uncharacterized protein</fullName>
    </submittedName>
</protein>
<dbReference type="EMBL" id="JAERRG010000009">
    <property type="protein sequence ID" value="MBL1115278.1"/>
    <property type="molecule type" value="Genomic_DNA"/>
</dbReference>
<feature type="compositionally biased region" description="Basic and acidic residues" evidence="1">
    <location>
        <begin position="48"/>
        <end position="59"/>
    </location>
</feature>
<comment type="caution">
    <text evidence="2">The sequence shown here is derived from an EMBL/GenBank/DDBJ whole genome shotgun (WGS) entry which is preliminary data.</text>
</comment>
<gene>
    <name evidence="2" type="ORF">JK364_23185</name>
</gene>
<feature type="region of interest" description="Disordered" evidence="1">
    <location>
        <begin position="48"/>
        <end position="67"/>
    </location>
</feature>
<reference evidence="2 3" key="1">
    <citation type="submission" date="2021-01" db="EMBL/GenBank/DDBJ databases">
        <title>WGS of actinomycetes isolated from Thailand.</title>
        <authorList>
            <person name="Thawai C."/>
        </authorList>
    </citation>
    <scope>NUCLEOTIDE SEQUENCE [LARGE SCALE GENOMIC DNA]</scope>
    <source>
        <strain evidence="2 3">CA3R110</strain>
    </source>
</reference>
<proteinExistence type="predicted"/>
<keyword evidence="3" id="KW-1185">Reference proteome</keyword>
<organism evidence="2 3">
    <name type="scientific">Streptomyces endocoffeicus</name>
    <dbReference type="NCBI Taxonomy" id="2898945"/>
    <lineage>
        <taxon>Bacteria</taxon>
        <taxon>Bacillati</taxon>
        <taxon>Actinomycetota</taxon>
        <taxon>Actinomycetes</taxon>
        <taxon>Kitasatosporales</taxon>
        <taxon>Streptomycetaceae</taxon>
        <taxon>Streptomyces</taxon>
    </lineage>
</organism>